<dbReference type="SUPFAM" id="SSF49562">
    <property type="entry name" value="C2 domain (Calcium/lipid-binding domain, CaLB)"/>
    <property type="match status" value="1"/>
</dbReference>
<reference evidence="3 4" key="1">
    <citation type="journal article" date="2013" name="BMC Genomics">
        <title>Reconstruction of the lipid metabolism for the microalga Monoraphidium neglectum from its genome sequence reveals characteristics suitable for biofuel production.</title>
        <authorList>
            <person name="Bogen C."/>
            <person name="Al-Dilaimi A."/>
            <person name="Albersmeier A."/>
            <person name="Wichmann J."/>
            <person name="Grundmann M."/>
            <person name="Rupp O."/>
            <person name="Lauersen K.J."/>
            <person name="Blifernez-Klassen O."/>
            <person name="Kalinowski J."/>
            <person name="Goesmann A."/>
            <person name="Mussgnug J.H."/>
            <person name="Kruse O."/>
        </authorList>
    </citation>
    <scope>NUCLEOTIDE SEQUENCE [LARGE SCALE GENOMIC DNA]</scope>
    <source>
        <strain evidence="3 4">SAG 48.87</strain>
    </source>
</reference>
<dbReference type="InterPro" id="IPR035892">
    <property type="entry name" value="C2_domain_sf"/>
</dbReference>
<dbReference type="InterPro" id="IPR000008">
    <property type="entry name" value="C2_dom"/>
</dbReference>
<dbReference type="KEGG" id="mng:MNEG_14978"/>
<name>A0A0D2MCJ3_9CHLO</name>
<dbReference type="SMART" id="SM00239">
    <property type="entry name" value="C2"/>
    <property type="match status" value="1"/>
</dbReference>
<dbReference type="OrthoDB" id="270970at2759"/>
<evidence type="ECO:0000313" key="3">
    <source>
        <dbReference type="EMBL" id="KIY92985.1"/>
    </source>
</evidence>
<feature type="domain" description="C2" evidence="2">
    <location>
        <begin position="17"/>
        <end position="139"/>
    </location>
</feature>
<dbReference type="PROSITE" id="PS50004">
    <property type="entry name" value="C2"/>
    <property type="match status" value="1"/>
</dbReference>
<proteinExistence type="predicted"/>
<sequence>MGQPATPAPTPSQSPARRGADAAAARPRSFLLEAFDGILEITVDSATGLKAVNLPFPGQTSDPYVVVSCSDSSGKTAVKGGTTEPEWGETFRLFIRDASRDLLRIRAYDKNTLTADKELGAAMVAVATIRDGETHSLEVPLKGANGQGTIRLTARFLPFDDPAGPSAETEALIDDAIAEDGPVLVPTSASAGAAADEEGGVAALLGKLPSVKLPFLGDGDADAADVSATAADVIIDEAVGGGGVEAEGEGDTNADGVTDVGEAVEQYKQATVEAIEGAAGILEGQLAAAGADGKVLEALGSVKSAAVEQARRTADGVASFVESRGVSALPAADLTRLVLSLSKNLGAGGCLCARESLSRCTGRKRG</sequence>
<dbReference type="Proteomes" id="UP000054498">
    <property type="component" value="Unassembled WGS sequence"/>
</dbReference>
<protein>
    <recommendedName>
        <fullName evidence="2">C2 domain-containing protein</fullName>
    </recommendedName>
</protein>
<feature type="compositionally biased region" description="Low complexity" evidence="1">
    <location>
        <begin position="13"/>
        <end position="23"/>
    </location>
</feature>
<evidence type="ECO:0000256" key="1">
    <source>
        <dbReference type="SAM" id="MobiDB-lite"/>
    </source>
</evidence>
<dbReference type="AlphaFoldDB" id="A0A0D2MCJ3"/>
<feature type="compositionally biased region" description="Pro residues" evidence="1">
    <location>
        <begin position="1"/>
        <end position="12"/>
    </location>
</feature>
<evidence type="ECO:0000259" key="2">
    <source>
        <dbReference type="PROSITE" id="PS50004"/>
    </source>
</evidence>
<dbReference type="Pfam" id="PF00168">
    <property type="entry name" value="C2"/>
    <property type="match status" value="1"/>
</dbReference>
<dbReference type="CDD" id="cd00030">
    <property type="entry name" value="C2"/>
    <property type="match status" value="1"/>
</dbReference>
<organism evidence="3 4">
    <name type="scientific">Monoraphidium neglectum</name>
    <dbReference type="NCBI Taxonomy" id="145388"/>
    <lineage>
        <taxon>Eukaryota</taxon>
        <taxon>Viridiplantae</taxon>
        <taxon>Chlorophyta</taxon>
        <taxon>core chlorophytes</taxon>
        <taxon>Chlorophyceae</taxon>
        <taxon>CS clade</taxon>
        <taxon>Sphaeropleales</taxon>
        <taxon>Selenastraceae</taxon>
        <taxon>Monoraphidium</taxon>
    </lineage>
</organism>
<evidence type="ECO:0000313" key="4">
    <source>
        <dbReference type="Proteomes" id="UP000054498"/>
    </source>
</evidence>
<dbReference type="RefSeq" id="XP_013892005.1">
    <property type="nucleotide sequence ID" value="XM_014036551.1"/>
</dbReference>
<dbReference type="Gene3D" id="2.60.40.150">
    <property type="entry name" value="C2 domain"/>
    <property type="match status" value="1"/>
</dbReference>
<feature type="region of interest" description="Disordered" evidence="1">
    <location>
        <begin position="1"/>
        <end position="23"/>
    </location>
</feature>
<dbReference type="PANTHER" id="PTHR47759">
    <property type="entry name" value="OS04G0509100 PROTEIN"/>
    <property type="match status" value="1"/>
</dbReference>
<dbReference type="EMBL" id="KK105139">
    <property type="protein sequence ID" value="KIY92985.1"/>
    <property type="molecule type" value="Genomic_DNA"/>
</dbReference>
<gene>
    <name evidence="3" type="ORF">MNEG_14978</name>
</gene>
<accession>A0A0D2MCJ3</accession>
<dbReference type="PANTHER" id="PTHR47759:SF2">
    <property type="entry name" value="TRIGLYCERIDE LIPASE"/>
    <property type="match status" value="1"/>
</dbReference>
<keyword evidence="4" id="KW-1185">Reference proteome</keyword>
<dbReference type="GeneID" id="25732593"/>